<feature type="domain" description="Trichome birefringence-like C-terminal" evidence="8">
    <location>
        <begin position="622"/>
        <end position="910"/>
    </location>
</feature>
<dbReference type="GO" id="GO:0016413">
    <property type="term" value="F:O-acetyltransferase activity"/>
    <property type="evidence" value="ECO:0007669"/>
    <property type="project" value="InterPro"/>
</dbReference>
<proteinExistence type="inferred from homology"/>
<comment type="caution">
    <text evidence="10">The sequence shown here is derived from an EMBL/GenBank/DDBJ whole genome shotgun (WGS) entry which is preliminary data.</text>
</comment>
<dbReference type="Pfam" id="PF14416">
    <property type="entry name" value="PMR5N"/>
    <property type="match status" value="2"/>
</dbReference>
<keyword evidence="11" id="KW-1185">Reference proteome</keyword>
<evidence type="ECO:0000256" key="2">
    <source>
        <dbReference type="ARBA" id="ARBA00007727"/>
    </source>
</evidence>
<dbReference type="PANTHER" id="PTHR32285:SF345">
    <property type="entry name" value="TRICHOME BIREFRINGENCE-LIKE N-TERMINAL DOMAIN-CONTAINING PROTEIN"/>
    <property type="match status" value="1"/>
</dbReference>
<feature type="domain" description="Trichome birefringence-like N-terminal" evidence="9">
    <location>
        <begin position="140"/>
        <end position="193"/>
    </location>
</feature>
<dbReference type="GO" id="GO:0005794">
    <property type="term" value="C:Golgi apparatus"/>
    <property type="evidence" value="ECO:0007669"/>
    <property type="project" value="TreeGrafter"/>
</dbReference>
<accession>A0A5B6V415</accession>
<reference evidence="11" key="1">
    <citation type="journal article" date="2019" name="Plant Biotechnol. J.">
        <title>Genome sequencing of the Australian wild diploid species Gossypium australe highlights disease resistance and delayed gland morphogenesis.</title>
        <authorList>
            <person name="Cai Y."/>
            <person name="Cai X."/>
            <person name="Wang Q."/>
            <person name="Wang P."/>
            <person name="Zhang Y."/>
            <person name="Cai C."/>
            <person name="Xu Y."/>
            <person name="Wang K."/>
            <person name="Zhou Z."/>
            <person name="Wang C."/>
            <person name="Geng S."/>
            <person name="Li B."/>
            <person name="Dong Q."/>
            <person name="Hou Y."/>
            <person name="Wang H."/>
            <person name="Ai P."/>
            <person name="Liu Z."/>
            <person name="Yi F."/>
            <person name="Sun M."/>
            <person name="An G."/>
            <person name="Cheng J."/>
            <person name="Zhang Y."/>
            <person name="Shi Q."/>
            <person name="Xie Y."/>
            <person name="Shi X."/>
            <person name="Chang Y."/>
            <person name="Huang F."/>
            <person name="Chen Y."/>
            <person name="Hong S."/>
            <person name="Mi L."/>
            <person name="Sun Q."/>
            <person name="Zhang L."/>
            <person name="Zhou B."/>
            <person name="Peng R."/>
            <person name="Zhang X."/>
            <person name="Liu F."/>
        </authorList>
    </citation>
    <scope>NUCLEOTIDE SEQUENCE [LARGE SCALE GENOMIC DNA]</scope>
    <source>
        <strain evidence="11">cv. PA1801</strain>
    </source>
</reference>
<evidence type="ECO:0000259" key="9">
    <source>
        <dbReference type="Pfam" id="PF14416"/>
    </source>
</evidence>
<evidence type="ECO:0000256" key="3">
    <source>
        <dbReference type="ARBA" id="ARBA00022692"/>
    </source>
</evidence>
<name>A0A5B6V415_9ROSI</name>
<dbReference type="OrthoDB" id="1932925at2759"/>
<feature type="domain" description="Trichome birefringence-like N-terminal" evidence="9">
    <location>
        <begin position="568"/>
        <end position="621"/>
    </location>
</feature>
<organism evidence="10 11">
    <name type="scientific">Gossypium australe</name>
    <dbReference type="NCBI Taxonomy" id="47621"/>
    <lineage>
        <taxon>Eukaryota</taxon>
        <taxon>Viridiplantae</taxon>
        <taxon>Streptophyta</taxon>
        <taxon>Embryophyta</taxon>
        <taxon>Tracheophyta</taxon>
        <taxon>Spermatophyta</taxon>
        <taxon>Magnoliopsida</taxon>
        <taxon>eudicotyledons</taxon>
        <taxon>Gunneridae</taxon>
        <taxon>Pentapetalae</taxon>
        <taxon>rosids</taxon>
        <taxon>malvids</taxon>
        <taxon>Malvales</taxon>
        <taxon>Malvaceae</taxon>
        <taxon>Malvoideae</taxon>
        <taxon>Gossypium</taxon>
    </lineage>
</organism>
<dbReference type="InterPro" id="IPR029962">
    <property type="entry name" value="TBL"/>
</dbReference>
<dbReference type="AlphaFoldDB" id="A0A5B6V415"/>
<protein>
    <submittedName>
        <fullName evidence="10">Protein ESKIMO 1-like</fullName>
    </submittedName>
</protein>
<evidence type="ECO:0000256" key="4">
    <source>
        <dbReference type="ARBA" id="ARBA00022968"/>
    </source>
</evidence>
<keyword evidence="3 7" id="KW-0812">Transmembrane</keyword>
<dbReference type="EMBL" id="SMMG02000008">
    <property type="protein sequence ID" value="KAA3463753.1"/>
    <property type="molecule type" value="Genomic_DNA"/>
</dbReference>
<feature type="domain" description="Trichome birefringence-like C-terminal" evidence="8">
    <location>
        <begin position="194"/>
        <end position="496"/>
    </location>
</feature>
<dbReference type="PANTHER" id="PTHR32285">
    <property type="entry name" value="PROTEIN TRICHOME BIREFRINGENCE-LIKE 9-RELATED"/>
    <property type="match status" value="1"/>
</dbReference>
<dbReference type="InterPro" id="IPR025846">
    <property type="entry name" value="TBL_N"/>
</dbReference>
<evidence type="ECO:0000313" key="10">
    <source>
        <dbReference type="EMBL" id="KAA3463753.1"/>
    </source>
</evidence>
<evidence type="ECO:0000259" key="8">
    <source>
        <dbReference type="Pfam" id="PF13839"/>
    </source>
</evidence>
<evidence type="ECO:0000256" key="6">
    <source>
        <dbReference type="ARBA" id="ARBA00023136"/>
    </source>
</evidence>
<keyword evidence="4" id="KW-0735">Signal-anchor</keyword>
<comment type="similarity">
    <text evidence="2">Belongs to the PC-esterase family. TBL subfamily.</text>
</comment>
<evidence type="ECO:0000256" key="5">
    <source>
        <dbReference type="ARBA" id="ARBA00022989"/>
    </source>
</evidence>
<dbReference type="GO" id="GO:0016020">
    <property type="term" value="C:membrane"/>
    <property type="evidence" value="ECO:0007669"/>
    <property type="project" value="UniProtKB-SubCell"/>
</dbReference>
<evidence type="ECO:0000256" key="1">
    <source>
        <dbReference type="ARBA" id="ARBA00004167"/>
    </source>
</evidence>
<sequence>MQQLRRSSKTLLTETGAMKHRKNNHVPVFIVLISVFLFSLFMYNEDVKSIAGFPFSSRPKASEIIQHDEPNKPVQESTRVEETKKEVITLVDKELKSMATVKDDDEGKVAEDKADGVQQKVEILPVVEEDDEDVELPPEDCDLFTGKWVYDNETHPLYKEDECEFLTAQVTCVRNGRKDSRYQNWRWQPRDCNLPKYKPRLFLEKLRNKRLMFVGDSLNRNQWESMVCLVQSVVPPGRKSLKKFGSLSIFRIEDYNATVEFYWAPFLVQSNADNPDMHAILDRIIMPGSIKKHGKHWKNVDYLVFNTYIWWMNTVTMKVLSNLCSDVCGILVYRRGSLDRGNTEYDEIERPIAYKKVLTTWSKWVNKNVNPNRTTVFLNSMSPLHIRSLDWNNPDGIKCALETTPILNQSMHLNVGTDRRLYVVAKNITQNTKIPVHFIDITTLSEYRKDAHTAIHTIRQGKILTPEQKADPAIYADCIHWCLPGLPDTWNEFLYTPMKHSCSSNIISHKSKSYHVILLVSLILIFLFKRFIYNGDFSLLARSNVLFRPIGITEEADDEDRVKLPPKGCDIFTGNWVFDNKTHPLYKEDECEFLSQQVTCIRNGRQDSLYQSWRWQPRDCSLPKFKPRLMLEKLRGKRVMFVGDSLNRNQWESMVCLLQSSISPEKKSLKMSDSLVIFTIEEYNTTVEFYWAPFLVESNSDNPWRHTIKDRIIMPESIKNGGNDWKGVNYLIFNTYIWWMNAGYIKVLRGSFNADPIEYDEIERPVAFRKVLKTWAKWIEENVDPKFTSVYFMSMSPLHIKSSDWNNSDGIRCAKETLPVTNLFKPPNVGTDHRLFRMVANVTESMKVPVFFLDITTLSEYRKDAHASVYTTRQGKLMTPEQQADPATYADCIHWCLPGLPDTWNELLFAHIILHS</sequence>
<feature type="transmembrane region" description="Helical" evidence="7">
    <location>
        <begin position="26"/>
        <end position="43"/>
    </location>
</feature>
<keyword evidence="5 7" id="KW-1133">Transmembrane helix</keyword>
<gene>
    <name evidence="10" type="ORF">EPI10_008077</name>
</gene>
<evidence type="ECO:0000256" key="7">
    <source>
        <dbReference type="SAM" id="Phobius"/>
    </source>
</evidence>
<keyword evidence="6 7" id="KW-0472">Membrane</keyword>
<dbReference type="Proteomes" id="UP000325315">
    <property type="component" value="Unassembled WGS sequence"/>
</dbReference>
<dbReference type="InterPro" id="IPR026057">
    <property type="entry name" value="TBL_C"/>
</dbReference>
<evidence type="ECO:0000313" key="11">
    <source>
        <dbReference type="Proteomes" id="UP000325315"/>
    </source>
</evidence>
<dbReference type="Pfam" id="PF13839">
    <property type="entry name" value="PC-Esterase"/>
    <property type="match status" value="2"/>
</dbReference>
<comment type="subcellular location">
    <subcellularLocation>
        <location evidence="1">Membrane</location>
        <topology evidence="1">Single-pass membrane protein</topology>
    </subcellularLocation>
</comment>